<feature type="domain" description="UspA" evidence="2">
    <location>
        <begin position="5"/>
        <end position="142"/>
    </location>
</feature>
<evidence type="ECO:0000313" key="4">
    <source>
        <dbReference type="Proteomes" id="UP000199126"/>
    </source>
</evidence>
<evidence type="ECO:0000313" key="3">
    <source>
        <dbReference type="EMBL" id="SEO78535.1"/>
    </source>
</evidence>
<dbReference type="InterPro" id="IPR006015">
    <property type="entry name" value="Universal_stress_UspA"/>
</dbReference>
<dbReference type="PANTHER" id="PTHR46268">
    <property type="entry name" value="STRESS RESPONSE PROTEIN NHAX"/>
    <property type="match status" value="1"/>
</dbReference>
<reference evidence="4" key="1">
    <citation type="submission" date="2016-10" db="EMBL/GenBank/DDBJ databases">
        <authorList>
            <person name="Varghese N."/>
            <person name="Submissions S."/>
        </authorList>
    </citation>
    <scope>NUCLEOTIDE SEQUENCE [LARGE SCALE GENOMIC DNA]</scope>
    <source>
        <strain evidence="4">CGMCC 1.10121</strain>
    </source>
</reference>
<dbReference type="SUPFAM" id="SSF52402">
    <property type="entry name" value="Adenine nucleotide alpha hydrolases-like"/>
    <property type="match status" value="1"/>
</dbReference>
<protein>
    <submittedName>
        <fullName evidence="3">Nucleotide-binding universal stress protein, UspA family</fullName>
    </submittedName>
</protein>
<dbReference type="PRINTS" id="PR01438">
    <property type="entry name" value="UNVRSLSTRESS"/>
</dbReference>
<dbReference type="PANTHER" id="PTHR46268:SF24">
    <property type="entry name" value="UNIVERSAL STRESS PROTEIN"/>
    <property type="match status" value="1"/>
</dbReference>
<dbReference type="CDD" id="cd00293">
    <property type="entry name" value="USP-like"/>
    <property type="match status" value="1"/>
</dbReference>
<sequence length="142" mass="15133">MAASHVLVPLDGSPLADEALVRALELFDCRITMLNVVTPLDSSMSESGVIDTDTSRRETAHERADELIARAKRRAADEDRSIEATVETGTPAETILAYVDDHDVDHVVMGSHGGPQTLASRLLGTVATTVVSEAPVTVTVVR</sequence>
<dbReference type="InterPro" id="IPR014729">
    <property type="entry name" value="Rossmann-like_a/b/a_fold"/>
</dbReference>
<evidence type="ECO:0000259" key="2">
    <source>
        <dbReference type="Pfam" id="PF00582"/>
    </source>
</evidence>
<comment type="similarity">
    <text evidence="1">Belongs to the universal stress protein A family.</text>
</comment>
<keyword evidence="4" id="KW-1185">Reference proteome</keyword>
<accession>A0A1H8SIZ1</accession>
<dbReference type="Gene3D" id="3.40.50.620">
    <property type="entry name" value="HUPs"/>
    <property type="match status" value="1"/>
</dbReference>
<gene>
    <name evidence="3" type="ORF">SAMN04487948_105128</name>
</gene>
<dbReference type="InterPro" id="IPR006016">
    <property type="entry name" value="UspA"/>
</dbReference>
<evidence type="ECO:0000256" key="1">
    <source>
        <dbReference type="ARBA" id="ARBA00008791"/>
    </source>
</evidence>
<organism evidence="3 4">
    <name type="scientific">Halogranum amylolyticum</name>
    <dbReference type="NCBI Taxonomy" id="660520"/>
    <lineage>
        <taxon>Archaea</taxon>
        <taxon>Methanobacteriati</taxon>
        <taxon>Methanobacteriota</taxon>
        <taxon>Stenosarchaea group</taxon>
        <taxon>Halobacteria</taxon>
        <taxon>Halobacteriales</taxon>
        <taxon>Haloferacaceae</taxon>
    </lineage>
</organism>
<dbReference type="EMBL" id="FODV01000005">
    <property type="protein sequence ID" value="SEO78535.1"/>
    <property type="molecule type" value="Genomic_DNA"/>
</dbReference>
<dbReference type="RefSeq" id="WP_089824180.1">
    <property type="nucleotide sequence ID" value="NZ_FODV01000005.1"/>
</dbReference>
<proteinExistence type="inferred from homology"/>
<dbReference type="Pfam" id="PF00582">
    <property type="entry name" value="Usp"/>
    <property type="match status" value="1"/>
</dbReference>
<dbReference type="Proteomes" id="UP000199126">
    <property type="component" value="Unassembled WGS sequence"/>
</dbReference>
<dbReference type="AlphaFoldDB" id="A0A1H8SIZ1"/>
<name>A0A1H8SIZ1_9EURY</name>
<dbReference type="OrthoDB" id="271213at2157"/>